<organism evidence="13 14">
    <name type="scientific">Anaerostipes butyraticus</name>
    <dbReference type="NCBI Taxonomy" id="645466"/>
    <lineage>
        <taxon>Bacteria</taxon>
        <taxon>Bacillati</taxon>
        <taxon>Bacillota</taxon>
        <taxon>Clostridia</taxon>
        <taxon>Lachnospirales</taxon>
        <taxon>Lachnospiraceae</taxon>
        <taxon>Anaerostipes</taxon>
    </lineage>
</organism>
<evidence type="ECO:0000256" key="3">
    <source>
        <dbReference type="ARBA" id="ARBA00022630"/>
    </source>
</evidence>
<evidence type="ECO:0000256" key="6">
    <source>
        <dbReference type="ARBA" id="ARBA00022827"/>
    </source>
</evidence>
<keyword evidence="14" id="KW-1185">Reference proteome</keyword>
<comment type="cofactor">
    <cofactor evidence="11">
        <name>Mg(2+)</name>
        <dbReference type="ChEBI" id="CHEBI:18420"/>
    </cofactor>
    <cofactor evidence="11">
        <name>Mn(2+)</name>
        <dbReference type="ChEBI" id="CHEBI:29035"/>
    </cofactor>
    <text evidence="11">Magnesium. Can also use manganese.</text>
</comment>
<dbReference type="GO" id="GO:0016740">
    <property type="term" value="F:transferase activity"/>
    <property type="evidence" value="ECO:0007669"/>
    <property type="project" value="UniProtKB-UniRule"/>
</dbReference>
<sequence length="364" mass="39909">MLMRGQIKKGLFMFAALSWLIITGCERQPESYSHTDFAMGTVTNITLYGTGDLEEKEKNIIKEVKKLEDTISWRIEDSQLSKINRELKENNGKAKASGNMKNWISQALQISRDSYCDGRNTVDPTIGALTQLWDFESDDPKVPSASSIQNALQGNLAVNSSQTTIDEEGTITAKNPNTVFDFGAYGKGIGTDVIKETLEKDDDISGAMIALGGSIYVYGEKPDGENWNVGIQTPSKGSGEVLGSISTKGDTFISTSGDYEKYFVDETTGKTYFHILDPKTGYSVETDITSCTIICDSGINSDGLSTACFAMGPEKSQELLKKYNASAIFVDKKNHVYVSGDVDFSLSDKNYKEVSLEEFLKANQ</sequence>
<comment type="similarity">
    <text evidence="10 12">Belongs to the ApbE family.</text>
</comment>
<comment type="catalytic activity">
    <reaction evidence="9 10 12">
        <text>L-threonyl-[protein] + FAD = FMN-L-threonyl-[protein] + AMP + H(+)</text>
        <dbReference type="Rhea" id="RHEA:36847"/>
        <dbReference type="Rhea" id="RHEA-COMP:11060"/>
        <dbReference type="Rhea" id="RHEA-COMP:11061"/>
        <dbReference type="ChEBI" id="CHEBI:15378"/>
        <dbReference type="ChEBI" id="CHEBI:30013"/>
        <dbReference type="ChEBI" id="CHEBI:57692"/>
        <dbReference type="ChEBI" id="CHEBI:74257"/>
        <dbReference type="ChEBI" id="CHEBI:456215"/>
        <dbReference type="EC" id="2.7.1.180"/>
    </reaction>
</comment>
<keyword evidence="12" id="KW-0997">Cell inner membrane</keyword>
<reference evidence="13" key="1">
    <citation type="submission" date="2020-06" db="EMBL/GenBank/DDBJ databases">
        <title>Characterization of fructooligosaccharide metabolism and fructooligosaccharide-degrading enzymes in human commensal butyrate producers.</title>
        <authorList>
            <person name="Tanno H."/>
            <person name="Fujii T."/>
            <person name="Hirano K."/>
            <person name="Maeno S."/>
            <person name="Tonozuka T."/>
            <person name="Sakamoto M."/>
            <person name="Ohkuma M."/>
            <person name="Tochio T."/>
            <person name="Endo A."/>
        </authorList>
    </citation>
    <scope>NUCLEOTIDE SEQUENCE</scope>
    <source>
        <strain evidence="13">JCM 17466</strain>
    </source>
</reference>
<comment type="caution">
    <text evidence="13">The sequence shown here is derived from an EMBL/GenBank/DDBJ whole genome shotgun (WGS) entry which is preliminary data.</text>
</comment>
<dbReference type="PANTHER" id="PTHR30040">
    <property type="entry name" value="THIAMINE BIOSYNTHESIS LIPOPROTEIN APBE"/>
    <property type="match status" value="1"/>
</dbReference>
<evidence type="ECO:0000256" key="1">
    <source>
        <dbReference type="ARBA" id="ARBA00011955"/>
    </source>
</evidence>
<dbReference type="PANTHER" id="PTHR30040:SF2">
    <property type="entry name" value="FAD:PROTEIN FMN TRANSFERASE"/>
    <property type="match status" value="1"/>
</dbReference>
<dbReference type="EC" id="2.7.1.180" evidence="1 10"/>
<comment type="function">
    <text evidence="12">Flavin transferase that catalyzes the transfer of the FMN moiety of FAD and its covalent binding to the hydroxyl group of a threonine residue in a target flavoprotein.</text>
</comment>
<evidence type="ECO:0000256" key="2">
    <source>
        <dbReference type="ARBA" id="ARBA00016337"/>
    </source>
</evidence>
<evidence type="ECO:0000313" key="14">
    <source>
        <dbReference type="Proteomes" id="UP000613208"/>
    </source>
</evidence>
<evidence type="ECO:0000256" key="12">
    <source>
        <dbReference type="RuleBase" id="RU363002"/>
    </source>
</evidence>
<feature type="binding site" evidence="11">
    <location>
        <position position="302"/>
    </location>
    <ligand>
        <name>Mg(2+)</name>
        <dbReference type="ChEBI" id="CHEBI:18420"/>
    </ligand>
</feature>
<dbReference type="GO" id="GO:0046872">
    <property type="term" value="F:metal ion binding"/>
    <property type="evidence" value="ECO:0007669"/>
    <property type="project" value="UniProtKB-UniRule"/>
</dbReference>
<feature type="binding site" evidence="11">
    <location>
        <position position="306"/>
    </location>
    <ligand>
        <name>Mg(2+)</name>
        <dbReference type="ChEBI" id="CHEBI:18420"/>
    </ligand>
</feature>
<proteinExistence type="inferred from homology"/>
<evidence type="ECO:0000256" key="4">
    <source>
        <dbReference type="ARBA" id="ARBA00022679"/>
    </source>
</evidence>
<gene>
    <name evidence="13" type="ORF">ANBU17_05460</name>
</gene>
<protein>
    <recommendedName>
        <fullName evidence="2 10">FAD:protein FMN transferase</fullName>
        <ecNumber evidence="1 10">2.7.1.180</ecNumber>
    </recommendedName>
    <alternativeName>
        <fullName evidence="8 10">Flavin transferase</fullName>
    </alternativeName>
</protein>
<dbReference type="RefSeq" id="WP_243282522.1">
    <property type="nucleotide sequence ID" value="NZ_BLYI01000009.1"/>
</dbReference>
<name>A0A916Q4D4_9FIRM</name>
<keyword evidence="12" id="KW-0472">Membrane</keyword>
<evidence type="ECO:0000256" key="8">
    <source>
        <dbReference type="ARBA" id="ARBA00031306"/>
    </source>
</evidence>
<feature type="binding site" evidence="11">
    <location>
        <position position="184"/>
    </location>
    <ligand>
        <name>Mg(2+)</name>
        <dbReference type="ChEBI" id="CHEBI:18420"/>
    </ligand>
</feature>
<dbReference type="Gene3D" id="3.10.520.10">
    <property type="entry name" value="ApbE-like domains"/>
    <property type="match status" value="1"/>
</dbReference>
<keyword evidence="5 10" id="KW-0479">Metal-binding</keyword>
<keyword evidence="6 10" id="KW-0274">FAD</keyword>
<accession>A0A916Q4D4</accession>
<evidence type="ECO:0000256" key="10">
    <source>
        <dbReference type="PIRNR" id="PIRNR006268"/>
    </source>
</evidence>
<comment type="subcellular location">
    <subcellularLocation>
        <location evidence="12">Cell inner membrane</location>
        <topology evidence="12">Lipid-anchor</topology>
        <orientation evidence="12">Periplasmic side</orientation>
    </subcellularLocation>
</comment>
<keyword evidence="12" id="KW-1003">Cell membrane</keyword>
<dbReference type="AlphaFoldDB" id="A0A916Q4D4"/>
<dbReference type="PIRSF" id="PIRSF006268">
    <property type="entry name" value="ApbE"/>
    <property type="match status" value="1"/>
</dbReference>
<keyword evidence="4 10" id="KW-0808">Transferase</keyword>
<evidence type="ECO:0000256" key="7">
    <source>
        <dbReference type="ARBA" id="ARBA00022842"/>
    </source>
</evidence>
<dbReference type="GO" id="GO:0005886">
    <property type="term" value="C:plasma membrane"/>
    <property type="evidence" value="ECO:0007669"/>
    <property type="project" value="UniProtKB-SubCell"/>
</dbReference>
<keyword evidence="3 10" id="KW-0285">Flavoprotein</keyword>
<dbReference type="InterPro" id="IPR024932">
    <property type="entry name" value="ApbE"/>
</dbReference>
<dbReference type="Pfam" id="PF02424">
    <property type="entry name" value="ApbE"/>
    <property type="match status" value="1"/>
</dbReference>
<dbReference type="SUPFAM" id="SSF143631">
    <property type="entry name" value="ApbE-like"/>
    <property type="match status" value="1"/>
</dbReference>
<keyword evidence="7 10" id="KW-0460">Magnesium</keyword>
<evidence type="ECO:0000256" key="11">
    <source>
        <dbReference type="PIRSR" id="PIRSR006268-2"/>
    </source>
</evidence>
<dbReference type="EMBL" id="BLYI01000009">
    <property type="protein sequence ID" value="GFO84199.1"/>
    <property type="molecule type" value="Genomic_DNA"/>
</dbReference>
<evidence type="ECO:0000256" key="5">
    <source>
        <dbReference type="ARBA" id="ARBA00022723"/>
    </source>
</evidence>
<dbReference type="InterPro" id="IPR003374">
    <property type="entry name" value="ApbE-like_sf"/>
</dbReference>
<dbReference type="PROSITE" id="PS51257">
    <property type="entry name" value="PROKAR_LIPOPROTEIN"/>
    <property type="match status" value="1"/>
</dbReference>
<dbReference type="Proteomes" id="UP000613208">
    <property type="component" value="Unassembled WGS sequence"/>
</dbReference>
<evidence type="ECO:0000313" key="13">
    <source>
        <dbReference type="EMBL" id="GFO84199.1"/>
    </source>
</evidence>
<evidence type="ECO:0000256" key="9">
    <source>
        <dbReference type="ARBA" id="ARBA00048540"/>
    </source>
</evidence>
<keyword evidence="12" id="KW-0449">Lipoprotein</keyword>